<accession>A0AAE4BUT8</accession>
<dbReference type="Proteomes" id="UP001185092">
    <property type="component" value="Unassembled WGS sequence"/>
</dbReference>
<sequence>MYKGTKKSLSLCQGFWIFKTVIAHRWNWAQIIDLHQRGIYQKVFIDFFAKDLLEAKVCVRV</sequence>
<keyword evidence="2" id="KW-1185">Reference proteome</keyword>
<name>A0AAE4BUT8_9BACT</name>
<proteinExistence type="predicted"/>
<reference evidence="1" key="1">
    <citation type="submission" date="2023-07" db="EMBL/GenBank/DDBJ databases">
        <title>Genomic Encyclopedia of Type Strains, Phase IV (KMG-IV): sequencing the most valuable type-strain genomes for metagenomic binning, comparative biology and taxonomic classification.</title>
        <authorList>
            <person name="Goeker M."/>
        </authorList>
    </citation>
    <scope>NUCLEOTIDE SEQUENCE</scope>
    <source>
        <strain evidence="1">DSM 26174</strain>
    </source>
</reference>
<dbReference type="AlphaFoldDB" id="A0AAE4BUT8"/>
<comment type="caution">
    <text evidence="1">The sequence shown here is derived from an EMBL/GenBank/DDBJ whole genome shotgun (WGS) entry which is preliminary data.</text>
</comment>
<gene>
    <name evidence="1" type="ORF">HNQ88_005208</name>
</gene>
<organism evidence="1 2">
    <name type="scientific">Aureibacter tunicatorum</name>
    <dbReference type="NCBI Taxonomy" id="866807"/>
    <lineage>
        <taxon>Bacteria</taxon>
        <taxon>Pseudomonadati</taxon>
        <taxon>Bacteroidota</taxon>
        <taxon>Cytophagia</taxon>
        <taxon>Cytophagales</taxon>
        <taxon>Persicobacteraceae</taxon>
        <taxon>Aureibacter</taxon>
    </lineage>
</organism>
<evidence type="ECO:0000313" key="1">
    <source>
        <dbReference type="EMBL" id="MDR6242111.1"/>
    </source>
</evidence>
<evidence type="ECO:0000313" key="2">
    <source>
        <dbReference type="Proteomes" id="UP001185092"/>
    </source>
</evidence>
<dbReference type="EMBL" id="JAVDQD010000024">
    <property type="protein sequence ID" value="MDR6242111.1"/>
    <property type="molecule type" value="Genomic_DNA"/>
</dbReference>
<protein>
    <submittedName>
        <fullName evidence="1">Uncharacterized protein</fullName>
    </submittedName>
</protein>